<keyword evidence="2" id="KW-1185">Reference proteome</keyword>
<evidence type="ECO:0008006" key="3">
    <source>
        <dbReference type="Google" id="ProtNLM"/>
    </source>
</evidence>
<protein>
    <recommendedName>
        <fullName evidence="3">Sensory rhodopsin transducer</fullName>
    </recommendedName>
</protein>
<proteinExistence type="predicted"/>
<dbReference type="RefSeq" id="WP_181368705.1">
    <property type="nucleotide sequence ID" value="NZ_BAAACK010000011.1"/>
</dbReference>
<dbReference type="InterPro" id="IPR036698">
    <property type="entry name" value="TM1070-like_sf"/>
</dbReference>
<evidence type="ECO:0000313" key="2">
    <source>
        <dbReference type="Proteomes" id="UP000245845"/>
    </source>
</evidence>
<gene>
    <name evidence="1" type="ORF">A8806_107271</name>
</gene>
<evidence type="ECO:0000313" key="1">
    <source>
        <dbReference type="EMBL" id="PWJ29121.1"/>
    </source>
</evidence>
<dbReference type="SUPFAM" id="SSF89232">
    <property type="entry name" value="Hypothetical protein TM1070"/>
    <property type="match status" value="1"/>
</dbReference>
<reference evidence="1 2" key="1">
    <citation type="submission" date="2018-05" db="EMBL/GenBank/DDBJ databases">
        <title>The Hungate 1000. A catalogue of reference genomes from the rumen microbiome.</title>
        <authorList>
            <person name="Kelly W."/>
        </authorList>
    </citation>
    <scope>NUCLEOTIDE SEQUENCE [LARGE SCALE GENOMIC DNA]</scope>
    <source>
        <strain evidence="1 2">NLAE-zl-C242</strain>
    </source>
</reference>
<organism evidence="1 2">
    <name type="scientific">Faecalicatena orotica</name>
    <dbReference type="NCBI Taxonomy" id="1544"/>
    <lineage>
        <taxon>Bacteria</taxon>
        <taxon>Bacillati</taxon>
        <taxon>Bacillota</taxon>
        <taxon>Clostridia</taxon>
        <taxon>Lachnospirales</taxon>
        <taxon>Lachnospiraceae</taxon>
        <taxon>Faecalicatena</taxon>
    </lineage>
</organism>
<name>A0A2Y9CA60_9FIRM</name>
<dbReference type="InterPro" id="IPR009794">
    <property type="entry name" value="ASRT"/>
</dbReference>
<dbReference type="Gene3D" id="2.60.290.11">
    <property type="entry name" value="TM1070-like"/>
    <property type="match status" value="1"/>
</dbReference>
<dbReference type="EMBL" id="QGDL01000007">
    <property type="protein sequence ID" value="PWJ29121.1"/>
    <property type="molecule type" value="Genomic_DNA"/>
</dbReference>
<comment type="caution">
    <text evidence="1">The sequence shown here is derived from an EMBL/GenBank/DDBJ whole genome shotgun (WGS) entry which is preliminary data.</text>
</comment>
<dbReference type="Proteomes" id="UP000245845">
    <property type="component" value="Unassembled WGS sequence"/>
</dbReference>
<sequence length="119" mass="13315">MEIGKKTWVFADGDLPPRGEEEPFGHEALMIVNAGKEDAGIRLDLLFEAEEPKEGILLNVPAKRVCCFRMDEPLGEEQYQIRPGQFAVIVNSSVPVVAVYGRLDRRKDMAYYPVAGYSV</sequence>
<accession>A0A2Y9CA60</accession>
<dbReference type="AlphaFoldDB" id="A0A2Y9CA60"/>
<dbReference type="Pfam" id="PF07100">
    <property type="entry name" value="ASRT"/>
    <property type="match status" value="1"/>
</dbReference>